<accession>A0A1D1ZYS0</accession>
<dbReference type="AlphaFoldDB" id="A0A1D1ZYS0"/>
<feature type="non-terminal residue" evidence="2">
    <location>
        <position position="1"/>
    </location>
</feature>
<reference evidence="2" key="1">
    <citation type="submission" date="2015-08" db="EMBL/GenBank/DDBJ databases">
        <authorList>
            <person name="Babu N.S."/>
            <person name="Beckwith C.J."/>
            <person name="Beseler K.G."/>
            <person name="Brison A."/>
            <person name="Carone J.V."/>
            <person name="Caskin T.P."/>
            <person name="Diamond M."/>
            <person name="Durham M.E."/>
            <person name="Foxe J.M."/>
            <person name="Go M."/>
            <person name="Henderson B.A."/>
            <person name="Jones I.B."/>
            <person name="McGettigan J.A."/>
            <person name="Micheletti S.J."/>
            <person name="Nasrallah M.E."/>
            <person name="Ortiz D."/>
            <person name="Piller C.R."/>
            <person name="Privatt S.R."/>
            <person name="Schneider S.L."/>
            <person name="Sharp S."/>
            <person name="Smith T.C."/>
            <person name="Stanton J.D."/>
            <person name="Ullery H.E."/>
            <person name="Wilson R.J."/>
            <person name="Serrano M.G."/>
            <person name="Buck G."/>
            <person name="Lee V."/>
            <person name="Wang Y."/>
            <person name="Carvalho R."/>
            <person name="Voegtly L."/>
            <person name="Shi R."/>
            <person name="Duckworth R."/>
            <person name="Johnson A."/>
            <person name="Loviza R."/>
            <person name="Walstead R."/>
            <person name="Shah Z."/>
            <person name="Kiflezghi M."/>
            <person name="Wade K."/>
            <person name="Ball S.L."/>
            <person name="Bradley K.W."/>
            <person name="Asai D.J."/>
            <person name="Bowman C.A."/>
            <person name="Russell D.A."/>
            <person name="Pope W.H."/>
            <person name="Jacobs-Sera D."/>
            <person name="Hendrix R.W."/>
            <person name="Hatfull G.F."/>
        </authorList>
    </citation>
    <scope>NUCLEOTIDE SEQUENCE</scope>
</reference>
<feature type="region of interest" description="Disordered" evidence="1">
    <location>
        <begin position="1"/>
        <end position="118"/>
    </location>
</feature>
<organism evidence="2">
    <name type="scientific">Auxenochlorella protothecoides</name>
    <name type="common">Green microalga</name>
    <name type="synonym">Chlorella protothecoides</name>
    <dbReference type="NCBI Taxonomy" id="3075"/>
    <lineage>
        <taxon>Eukaryota</taxon>
        <taxon>Viridiplantae</taxon>
        <taxon>Chlorophyta</taxon>
        <taxon>core chlorophytes</taxon>
        <taxon>Trebouxiophyceae</taxon>
        <taxon>Chlorellales</taxon>
        <taxon>Chlorellaceae</taxon>
        <taxon>Auxenochlorella</taxon>
    </lineage>
</organism>
<feature type="compositionally biased region" description="Basic residues" evidence="1">
    <location>
        <begin position="97"/>
        <end position="106"/>
    </location>
</feature>
<feature type="compositionally biased region" description="Low complexity" evidence="1">
    <location>
        <begin position="83"/>
        <end position="96"/>
    </location>
</feature>
<feature type="non-terminal residue" evidence="2">
    <location>
        <position position="307"/>
    </location>
</feature>
<sequence>RPTAHRPRRGGGPARVGGPRRRACAADAAVHAGLARFAGPGGPGGGHPRRDGRALRTRRPSVAHGRRGGRRPAHHAGGRRARPPGVCPGRAGAGHHLPARRRHAGGARRADRGPGPGHRHGVPLLQPRHRCLHALPGPDPALAASSPGARLPRAARARRRGAGRPPRLRRLPVGRPLLRARVQRGRAGGVPPLRRGRRGAALARAGAHALRLCRGRLRPGLLQGGARQPQRLLPPRGARLFPGGRGQAGRAARRGRARQQRGEVARPAALRRALLKRVSLRAAWWYPPPDPGRRTLPCSIPLPAVCN</sequence>
<feature type="compositionally biased region" description="Low complexity" evidence="1">
    <location>
        <begin position="25"/>
        <end position="38"/>
    </location>
</feature>
<proteinExistence type="predicted"/>
<protein>
    <submittedName>
        <fullName evidence="2">Uncharacterized protein</fullName>
    </submittedName>
</protein>
<evidence type="ECO:0000313" key="2">
    <source>
        <dbReference type="EMBL" id="JAT72108.1"/>
    </source>
</evidence>
<feature type="region of interest" description="Disordered" evidence="1">
    <location>
        <begin position="141"/>
        <end position="170"/>
    </location>
</feature>
<feature type="compositionally biased region" description="Basic residues" evidence="1">
    <location>
        <begin position="153"/>
        <end position="170"/>
    </location>
</feature>
<feature type="region of interest" description="Disordered" evidence="1">
    <location>
        <begin position="221"/>
        <end position="265"/>
    </location>
</feature>
<dbReference type="EMBL" id="GDKF01006514">
    <property type="protein sequence ID" value="JAT72108.1"/>
    <property type="molecule type" value="Transcribed_RNA"/>
</dbReference>
<feature type="compositionally biased region" description="Basic residues" evidence="1">
    <location>
        <begin position="55"/>
        <end position="82"/>
    </location>
</feature>
<gene>
    <name evidence="2" type="ORF">g.30544</name>
</gene>
<name>A0A1D1ZYS0_AUXPR</name>
<evidence type="ECO:0000256" key="1">
    <source>
        <dbReference type="SAM" id="MobiDB-lite"/>
    </source>
</evidence>